<protein>
    <submittedName>
        <fullName evidence="1">Uncharacterized protein</fullName>
    </submittedName>
</protein>
<dbReference type="Proteomes" id="UP001319874">
    <property type="component" value="Chromosome 4"/>
</dbReference>
<dbReference type="RefSeq" id="WP_333783756.1">
    <property type="nucleotide sequence ID" value="NZ_AP024958.1"/>
</dbReference>
<evidence type="ECO:0000313" key="2">
    <source>
        <dbReference type="Proteomes" id="UP001319874"/>
    </source>
</evidence>
<proteinExistence type="predicted"/>
<gene>
    <name evidence="1" type="ORF">PTKU64_86570</name>
</gene>
<name>A0ABM7UAG5_9BURK</name>
<organism evidence="1 2">
    <name type="scientific">Paraburkholderia terrae</name>
    <dbReference type="NCBI Taxonomy" id="311230"/>
    <lineage>
        <taxon>Bacteria</taxon>
        <taxon>Pseudomonadati</taxon>
        <taxon>Pseudomonadota</taxon>
        <taxon>Betaproteobacteria</taxon>
        <taxon>Burkholderiales</taxon>
        <taxon>Burkholderiaceae</taxon>
        <taxon>Paraburkholderia</taxon>
    </lineage>
</organism>
<accession>A0ABM7UAG5</accession>
<keyword evidence="2" id="KW-1185">Reference proteome</keyword>
<sequence>MDRSLYPASGAAIARTRKKFVPQPLAAFKAFSESVFADGALPARTNN</sequence>
<reference evidence="1 2" key="1">
    <citation type="journal article" date="2022" name="Front. Microbiol.">
        <title>Identification and characterization of a novel class of self-sufficient cytochrome P450 hydroxylase involved in cyclohexanecarboxylate degradation in Paraburkholderia terrae strain KU-64.</title>
        <authorList>
            <person name="Yamamoto T."/>
            <person name="Hasegawa Y."/>
            <person name="Iwaki H."/>
        </authorList>
    </citation>
    <scope>NUCLEOTIDE SEQUENCE [LARGE SCALE GENOMIC DNA]</scope>
    <source>
        <strain evidence="1 2">KU-64</strain>
    </source>
</reference>
<evidence type="ECO:0000313" key="1">
    <source>
        <dbReference type="EMBL" id="BCZ84982.1"/>
    </source>
</evidence>
<dbReference type="EMBL" id="AP024958">
    <property type="protein sequence ID" value="BCZ84982.1"/>
    <property type="molecule type" value="Genomic_DNA"/>
</dbReference>